<dbReference type="EMBL" id="CAJPUY010000004">
    <property type="protein sequence ID" value="CAG2134137.1"/>
    <property type="molecule type" value="Genomic_DNA"/>
</dbReference>
<organism evidence="1 2">
    <name type="scientific">Cupriavidus yeoncheonensis</name>
    <dbReference type="NCBI Taxonomy" id="1462994"/>
    <lineage>
        <taxon>Bacteria</taxon>
        <taxon>Pseudomonadati</taxon>
        <taxon>Pseudomonadota</taxon>
        <taxon>Betaproteobacteria</taxon>
        <taxon>Burkholderiales</taxon>
        <taxon>Burkholderiaceae</taxon>
        <taxon>Cupriavidus</taxon>
    </lineage>
</organism>
<dbReference type="AlphaFoldDB" id="A0A916ISN7"/>
<evidence type="ECO:0000313" key="1">
    <source>
        <dbReference type="EMBL" id="CAG2134137.1"/>
    </source>
</evidence>
<protein>
    <submittedName>
        <fullName evidence="1">Uncharacterized protein</fullName>
    </submittedName>
</protein>
<reference evidence="1" key="1">
    <citation type="submission" date="2021-03" db="EMBL/GenBank/DDBJ databases">
        <authorList>
            <person name="Peeters C."/>
        </authorList>
    </citation>
    <scope>NUCLEOTIDE SEQUENCE</scope>
    <source>
        <strain evidence="1">LMG 31506</strain>
    </source>
</reference>
<keyword evidence="2" id="KW-1185">Reference proteome</keyword>
<proteinExistence type="predicted"/>
<evidence type="ECO:0000313" key="2">
    <source>
        <dbReference type="Proteomes" id="UP000672934"/>
    </source>
</evidence>
<name>A0A916ISN7_9BURK</name>
<accession>A0A916ISN7</accession>
<dbReference type="Proteomes" id="UP000672934">
    <property type="component" value="Unassembled WGS sequence"/>
</dbReference>
<sequence>MDSPSSPVADDPRLGACAYLIHMLLQRAEQCQPGLLDSLLGGVSADRDAVRAQGAAPAGVDAIFAETLRMLELASAQLKAAGKSG</sequence>
<gene>
    <name evidence="1" type="ORF">LMG31506_01311</name>
</gene>
<dbReference type="RefSeq" id="WP_211946314.1">
    <property type="nucleotide sequence ID" value="NZ_CAJPUY010000004.1"/>
</dbReference>
<comment type="caution">
    <text evidence="1">The sequence shown here is derived from an EMBL/GenBank/DDBJ whole genome shotgun (WGS) entry which is preliminary data.</text>
</comment>